<dbReference type="InterPro" id="IPR050554">
    <property type="entry name" value="Met_Synthase/Corrinoid"/>
</dbReference>
<dbReference type="SMART" id="SM01018">
    <property type="entry name" value="B12-binding_2"/>
    <property type="match status" value="1"/>
</dbReference>
<dbReference type="Pfam" id="PF02310">
    <property type="entry name" value="B12-binding"/>
    <property type="match status" value="1"/>
</dbReference>
<evidence type="ECO:0000259" key="4">
    <source>
        <dbReference type="PROSITE" id="PS51337"/>
    </source>
</evidence>
<dbReference type="Proteomes" id="UP000694308">
    <property type="component" value="Unassembled WGS sequence"/>
</dbReference>
<name>A0A949TYK0_9CLOT</name>
<accession>A0A949TYK0</accession>
<dbReference type="RefSeq" id="WP_218321036.1">
    <property type="nucleotide sequence ID" value="NZ_JAEEGC010000061.1"/>
</dbReference>
<reference evidence="5" key="1">
    <citation type="submission" date="2020-12" db="EMBL/GenBank/DDBJ databases">
        <title>Clostridium thailandense sp. nov., a novel acetogenic bacterium isolated from peat land soil in Thailand.</title>
        <authorList>
            <person name="Chaikitkaew S."/>
            <person name="Birkeland N.K."/>
        </authorList>
    </citation>
    <scope>NUCLEOTIDE SEQUENCE</scope>
    <source>
        <strain evidence="5">PL3</strain>
    </source>
</reference>
<dbReference type="PANTHER" id="PTHR45833">
    <property type="entry name" value="METHIONINE SYNTHASE"/>
    <property type="match status" value="1"/>
</dbReference>
<feature type="domain" description="B12-binding N-terminal" evidence="4">
    <location>
        <begin position="1"/>
        <end position="88"/>
    </location>
</feature>
<dbReference type="GO" id="GO:0050667">
    <property type="term" value="P:homocysteine metabolic process"/>
    <property type="evidence" value="ECO:0007669"/>
    <property type="project" value="TreeGrafter"/>
</dbReference>
<dbReference type="GO" id="GO:0031419">
    <property type="term" value="F:cobalamin binding"/>
    <property type="evidence" value="ECO:0007669"/>
    <property type="project" value="InterPro"/>
</dbReference>
<organism evidence="5 6">
    <name type="scientific">Clostridium thailandense</name>
    <dbReference type="NCBI Taxonomy" id="2794346"/>
    <lineage>
        <taxon>Bacteria</taxon>
        <taxon>Bacillati</taxon>
        <taxon>Bacillota</taxon>
        <taxon>Clostridia</taxon>
        <taxon>Eubacteriales</taxon>
        <taxon>Clostridiaceae</taxon>
        <taxon>Clostridium</taxon>
    </lineage>
</organism>
<dbReference type="GO" id="GO:0008705">
    <property type="term" value="F:methionine synthase activity"/>
    <property type="evidence" value="ECO:0007669"/>
    <property type="project" value="TreeGrafter"/>
</dbReference>
<dbReference type="PROSITE" id="PS51337">
    <property type="entry name" value="B12_BINDING_NTER"/>
    <property type="match status" value="1"/>
</dbReference>
<dbReference type="AlphaFoldDB" id="A0A949TYK0"/>
<evidence type="ECO:0000313" key="6">
    <source>
        <dbReference type="Proteomes" id="UP000694308"/>
    </source>
</evidence>
<dbReference type="Pfam" id="PF02607">
    <property type="entry name" value="B12-binding_2"/>
    <property type="match status" value="1"/>
</dbReference>
<dbReference type="EMBL" id="JAEEGC010000061">
    <property type="protein sequence ID" value="MBV7273970.1"/>
    <property type="molecule type" value="Genomic_DNA"/>
</dbReference>
<comment type="caution">
    <text evidence="5">The sequence shown here is derived from an EMBL/GenBank/DDBJ whole genome shotgun (WGS) entry which is preliminary data.</text>
</comment>
<keyword evidence="6" id="KW-1185">Reference proteome</keyword>
<protein>
    <submittedName>
        <fullName evidence="5">Cobalamin-dependent protein</fullName>
    </submittedName>
</protein>
<sequence>MLDTEKIVQAMGDLEEDDLKEMLKELMADGGNEAMAAMEAMQKGMDIVGERFESGEYFVGDLIFAGEVMTDAMEIIKPALAKNSDSSLGKLIICTVKDDLHDIGKNIVKSILEAGGLEVVDLGIDTPYDKIIATAKEQNINIIVLSGVLTLALDSMKATVEAFKNAGIRNNVKILVGGNPVSEVNCADIGADEWAHSPQKTLNVCKGWAQA</sequence>
<evidence type="ECO:0000256" key="1">
    <source>
        <dbReference type="ARBA" id="ARBA00022723"/>
    </source>
</evidence>
<dbReference type="PROSITE" id="PS51332">
    <property type="entry name" value="B12_BINDING"/>
    <property type="match status" value="1"/>
</dbReference>
<dbReference type="GO" id="GO:0046872">
    <property type="term" value="F:metal ion binding"/>
    <property type="evidence" value="ECO:0007669"/>
    <property type="project" value="UniProtKB-KW"/>
</dbReference>
<evidence type="ECO:0000313" key="5">
    <source>
        <dbReference type="EMBL" id="MBV7273970.1"/>
    </source>
</evidence>
<dbReference type="InterPro" id="IPR003759">
    <property type="entry name" value="Cbl-bd_cap"/>
</dbReference>
<feature type="domain" description="B12-binding" evidence="3">
    <location>
        <begin position="88"/>
        <end position="211"/>
    </location>
</feature>
<keyword evidence="2" id="KW-0170">Cobalt</keyword>
<proteinExistence type="predicted"/>
<dbReference type="GO" id="GO:0005829">
    <property type="term" value="C:cytosol"/>
    <property type="evidence" value="ECO:0007669"/>
    <property type="project" value="TreeGrafter"/>
</dbReference>
<keyword evidence="1" id="KW-0479">Metal-binding</keyword>
<dbReference type="InterPro" id="IPR006158">
    <property type="entry name" value="Cobalamin-bd"/>
</dbReference>
<evidence type="ECO:0000259" key="3">
    <source>
        <dbReference type="PROSITE" id="PS51332"/>
    </source>
</evidence>
<gene>
    <name evidence="5" type="ORF">I6U48_13765</name>
</gene>
<evidence type="ECO:0000256" key="2">
    <source>
        <dbReference type="ARBA" id="ARBA00023285"/>
    </source>
</evidence>
<dbReference type="GO" id="GO:0046653">
    <property type="term" value="P:tetrahydrofolate metabolic process"/>
    <property type="evidence" value="ECO:0007669"/>
    <property type="project" value="TreeGrafter"/>
</dbReference>
<dbReference type="PANTHER" id="PTHR45833:SF1">
    <property type="entry name" value="METHIONINE SYNTHASE"/>
    <property type="match status" value="1"/>
</dbReference>